<keyword evidence="1" id="KW-0472">Membrane</keyword>
<accession>A0AAN6K0U4</accession>
<dbReference type="Gene3D" id="3.20.20.190">
    <property type="entry name" value="Phosphatidylinositol (PI) phosphodiesterase"/>
    <property type="match status" value="1"/>
</dbReference>
<evidence type="ECO:0000259" key="2">
    <source>
        <dbReference type="PROSITE" id="PS51704"/>
    </source>
</evidence>
<dbReference type="CDD" id="cd08570">
    <property type="entry name" value="GDPD_YPL206cp_fungi"/>
    <property type="match status" value="1"/>
</dbReference>
<dbReference type="PROSITE" id="PS51704">
    <property type="entry name" value="GP_PDE"/>
    <property type="match status" value="1"/>
</dbReference>
<dbReference type="EMBL" id="JAUJLE010000346">
    <property type="protein sequence ID" value="KAK0959742.1"/>
    <property type="molecule type" value="Genomic_DNA"/>
</dbReference>
<sequence length="614" mass="69524">MSPSNSVQAPTTNCQTRLMALPPELRNWVYELVFADEDEIIEIYPEHMEYGDEDRGPCLWQPAITKVSRELRHETLSIFYGRTTFHVPLTSTCHGDGMDYDSDDDGSGYGSEYEIFFNDTMERFWEFREHVERWFRTNAEHLRLMKTLTMEMCVRHAAGIKVVVSDSAVQSTMTIEPESALLGSCRALGAPGERQLAARVESVLGAGTARQPHLTLDVCVGLLDLMGKYASHPPASNPSSYNLRRIHHGINRHRARAAAPPRTLRTPIPPVLVQPGVEKLDTPVTISEDAVFPIPTFTLARLDAQKRKVPQCIAHRGYKAKFPENTMAAFKGAVAAGAHALETDVHITKDNVVVLSHDPTLKRCFGRPEKIIDTPWDTIKDLRTIAEPHEPMPQLRDVITYLAQPAQDSLWILLDIKLDNDAESIMRLLGSTLASIAPSATTPWRQRVVLGIWAAKFLPLAQQYLPDFPVMHIGFSTSYARHFLKVPNIGFNMLLPILIAPGGRSFLRDARKDHRQVLAWTVNAEDRMEWCIRRKLDGVITDDPEKFLRVCERFDERERESLLPSDLRSFLYMHWTWVFITVALWWYKGRFMPVASREMIKRKGASTASTAASS</sequence>
<dbReference type="InterPro" id="IPR017946">
    <property type="entry name" value="PLC-like_Pdiesterase_TIM-brl"/>
</dbReference>
<reference evidence="3" key="1">
    <citation type="submission" date="2023-06" db="EMBL/GenBank/DDBJ databases">
        <title>Black Yeasts Isolated from many extreme environments.</title>
        <authorList>
            <person name="Coleine C."/>
            <person name="Stajich J.E."/>
            <person name="Selbmann L."/>
        </authorList>
    </citation>
    <scope>NUCLEOTIDE SEQUENCE</scope>
    <source>
        <strain evidence="3">CCFEE 5200</strain>
    </source>
</reference>
<keyword evidence="1" id="KW-1133">Transmembrane helix</keyword>
<gene>
    <name evidence="3" type="ORF">LTR91_020679</name>
</gene>
<dbReference type="GO" id="GO:0006629">
    <property type="term" value="P:lipid metabolic process"/>
    <property type="evidence" value="ECO:0007669"/>
    <property type="project" value="InterPro"/>
</dbReference>
<protein>
    <recommendedName>
        <fullName evidence="2">GP-PDE domain-containing protein</fullName>
    </recommendedName>
</protein>
<evidence type="ECO:0000313" key="3">
    <source>
        <dbReference type="EMBL" id="KAK0959742.1"/>
    </source>
</evidence>
<dbReference type="GO" id="GO:0008081">
    <property type="term" value="F:phosphoric diester hydrolase activity"/>
    <property type="evidence" value="ECO:0007669"/>
    <property type="project" value="InterPro"/>
</dbReference>
<dbReference type="Proteomes" id="UP001175353">
    <property type="component" value="Unassembled WGS sequence"/>
</dbReference>
<proteinExistence type="predicted"/>
<feature type="domain" description="GP-PDE" evidence="2">
    <location>
        <begin position="310"/>
        <end position="551"/>
    </location>
</feature>
<evidence type="ECO:0000313" key="4">
    <source>
        <dbReference type="Proteomes" id="UP001175353"/>
    </source>
</evidence>
<keyword evidence="4" id="KW-1185">Reference proteome</keyword>
<organism evidence="3 4">
    <name type="scientific">Friedmanniomyces endolithicus</name>
    <dbReference type="NCBI Taxonomy" id="329885"/>
    <lineage>
        <taxon>Eukaryota</taxon>
        <taxon>Fungi</taxon>
        <taxon>Dikarya</taxon>
        <taxon>Ascomycota</taxon>
        <taxon>Pezizomycotina</taxon>
        <taxon>Dothideomycetes</taxon>
        <taxon>Dothideomycetidae</taxon>
        <taxon>Mycosphaerellales</taxon>
        <taxon>Teratosphaeriaceae</taxon>
        <taxon>Friedmanniomyces</taxon>
    </lineage>
</organism>
<dbReference type="AlphaFoldDB" id="A0AAN6K0U4"/>
<dbReference type="InterPro" id="IPR030395">
    <property type="entry name" value="GP_PDE_dom"/>
</dbReference>
<dbReference type="SUPFAM" id="SSF51695">
    <property type="entry name" value="PLC-like phosphodiesterases"/>
    <property type="match status" value="1"/>
</dbReference>
<dbReference type="PANTHER" id="PTHR43805:SF1">
    <property type="entry name" value="GP-PDE DOMAIN-CONTAINING PROTEIN"/>
    <property type="match status" value="1"/>
</dbReference>
<evidence type="ECO:0000256" key="1">
    <source>
        <dbReference type="SAM" id="Phobius"/>
    </source>
</evidence>
<feature type="transmembrane region" description="Helical" evidence="1">
    <location>
        <begin position="569"/>
        <end position="587"/>
    </location>
</feature>
<dbReference type="PANTHER" id="PTHR43805">
    <property type="entry name" value="GLYCEROPHOSPHORYL DIESTER PHOSPHODIESTERASE"/>
    <property type="match status" value="1"/>
</dbReference>
<keyword evidence="1" id="KW-0812">Transmembrane</keyword>
<name>A0AAN6K0U4_9PEZI</name>
<comment type="caution">
    <text evidence="3">The sequence shown here is derived from an EMBL/GenBank/DDBJ whole genome shotgun (WGS) entry which is preliminary data.</text>
</comment>
<dbReference type="Pfam" id="PF03009">
    <property type="entry name" value="GDPD"/>
    <property type="match status" value="1"/>
</dbReference>